<protein>
    <submittedName>
        <fullName evidence="9">DUF2029 domain-containing protein</fullName>
    </submittedName>
</protein>
<feature type="transmembrane region" description="Helical" evidence="8">
    <location>
        <begin position="112"/>
        <end position="132"/>
    </location>
</feature>
<evidence type="ECO:0000256" key="4">
    <source>
        <dbReference type="ARBA" id="ARBA00022692"/>
    </source>
</evidence>
<reference evidence="9 10" key="1">
    <citation type="submission" date="2020-07" db="EMBL/GenBank/DDBJ databases">
        <title>Complete genome and description of Corynebacterium incognita strain Marseille-Q3630 sp. nov.</title>
        <authorList>
            <person name="Boxberger M."/>
        </authorList>
    </citation>
    <scope>NUCLEOTIDE SEQUENCE [LARGE SCALE GENOMIC DNA]</scope>
    <source>
        <strain evidence="9 10">Marseille-Q3630</strain>
    </source>
</reference>
<evidence type="ECO:0000313" key="10">
    <source>
        <dbReference type="Proteomes" id="UP000515743"/>
    </source>
</evidence>
<keyword evidence="5 8" id="KW-1133">Transmembrane helix</keyword>
<keyword evidence="6 8" id="KW-0472">Membrane</keyword>
<organism evidence="9 10">
    <name type="scientific">Corynebacterium incognita</name>
    <dbReference type="NCBI Taxonomy" id="2754725"/>
    <lineage>
        <taxon>Bacteria</taxon>
        <taxon>Bacillati</taxon>
        <taxon>Actinomycetota</taxon>
        <taxon>Actinomycetes</taxon>
        <taxon>Mycobacteriales</taxon>
        <taxon>Corynebacteriaceae</taxon>
        <taxon>Corynebacterium</taxon>
    </lineage>
</organism>
<dbReference type="InterPro" id="IPR018584">
    <property type="entry name" value="GT87"/>
</dbReference>
<comment type="similarity">
    <text evidence="7">Belongs to the glycosyltransferase 87 family.</text>
</comment>
<keyword evidence="3" id="KW-0808">Transferase</keyword>
<dbReference type="KEGG" id="cik:H0194_10490"/>
<evidence type="ECO:0000256" key="8">
    <source>
        <dbReference type="SAM" id="Phobius"/>
    </source>
</evidence>
<evidence type="ECO:0000256" key="5">
    <source>
        <dbReference type="ARBA" id="ARBA00022989"/>
    </source>
</evidence>
<dbReference type="EMBL" id="CP059404">
    <property type="protein sequence ID" value="QNE89441.1"/>
    <property type="molecule type" value="Genomic_DNA"/>
</dbReference>
<keyword evidence="2" id="KW-1003">Cell membrane</keyword>
<feature type="transmembrane region" description="Helical" evidence="8">
    <location>
        <begin position="325"/>
        <end position="357"/>
    </location>
</feature>
<dbReference type="Proteomes" id="UP000515743">
    <property type="component" value="Chromosome"/>
</dbReference>
<sequence>MLGDTLFIWWENWLRRTFSSLSTTLTERDWPRWVLIVFGAAASIGVIIAHVVETDQPFDMMVYRAGVQRFFEGGEVYSEPMHVGGIDLPFIYPPFGALIMAPLASRSISDDMAGNIMIVLSNLLILLCFYFIARAVLNQHSKLTHLAVTVGLWPLLLLTEPVRLNNGFAQINIVLMALVVLDLVPRKRYLPQGWLIGIAAAIKVTPLAMLLYFLLRKDIKAILTAFVSLLAATALAAVVRWDMTKEFFGSKLLGMGAGEDFGVGTDYQSNSSIQGVLTRVFTSQDAAQNAEDPTKLIWLLCALATIVVGSWIMNGLLRRGMDVDAWLIGSMVMLLISPVSWSHHWVWLAFILPVFLYRAWQLRTTSWFGGIYTAVVALWSVLVLTVPPKWWFGDHIDVYTQNWYAKFLVNDFVWLAALLWFCVAVSLFFFPEHTHRREATTATTEPANATTASA</sequence>
<feature type="transmembrane region" description="Helical" evidence="8">
    <location>
        <begin position="194"/>
        <end position="215"/>
    </location>
</feature>
<feature type="transmembrane region" description="Helical" evidence="8">
    <location>
        <begin position="33"/>
        <end position="52"/>
    </location>
</feature>
<dbReference type="AlphaFoldDB" id="A0A7G7CPC5"/>
<evidence type="ECO:0000256" key="6">
    <source>
        <dbReference type="ARBA" id="ARBA00023136"/>
    </source>
</evidence>
<gene>
    <name evidence="9" type="ORF">H0194_10490</name>
</gene>
<proteinExistence type="inferred from homology"/>
<accession>A0A7G7CPC5</accession>
<feature type="transmembrane region" description="Helical" evidence="8">
    <location>
        <begin position="369"/>
        <end position="392"/>
    </location>
</feature>
<dbReference type="RefSeq" id="WP_185175815.1">
    <property type="nucleotide sequence ID" value="NZ_CP059404.1"/>
</dbReference>
<evidence type="ECO:0000256" key="7">
    <source>
        <dbReference type="ARBA" id="ARBA00024033"/>
    </source>
</evidence>
<feature type="transmembrane region" description="Helical" evidence="8">
    <location>
        <begin position="412"/>
        <end position="430"/>
    </location>
</feature>
<dbReference type="Pfam" id="PF09594">
    <property type="entry name" value="GT87"/>
    <property type="match status" value="1"/>
</dbReference>
<name>A0A7G7CPC5_9CORY</name>
<feature type="transmembrane region" description="Helical" evidence="8">
    <location>
        <begin position="296"/>
        <end position="313"/>
    </location>
</feature>
<dbReference type="GO" id="GO:0005886">
    <property type="term" value="C:plasma membrane"/>
    <property type="evidence" value="ECO:0007669"/>
    <property type="project" value="UniProtKB-SubCell"/>
</dbReference>
<dbReference type="GO" id="GO:0016758">
    <property type="term" value="F:hexosyltransferase activity"/>
    <property type="evidence" value="ECO:0007669"/>
    <property type="project" value="InterPro"/>
</dbReference>
<keyword evidence="10" id="KW-1185">Reference proteome</keyword>
<evidence type="ECO:0000313" key="9">
    <source>
        <dbReference type="EMBL" id="QNE89441.1"/>
    </source>
</evidence>
<feature type="transmembrane region" description="Helical" evidence="8">
    <location>
        <begin position="221"/>
        <end position="241"/>
    </location>
</feature>
<keyword evidence="4 8" id="KW-0812">Transmembrane</keyword>
<evidence type="ECO:0000256" key="2">
    <source>
        <dbReference type="ARBA" id="ARBA00022475"/>
    </source>
</evidence>
<comment type="subcellular location">
    <subcellularLocation>
        <location evidence="1">Cell membrane</location>
        <topology evidence="1">Multi-pass membrane protein</topology>
    </subcellularLocation>
</comment>
<evidence type="ECO:0000256" key="3">
    <source>
        <dbReference type="ARBA" id="ARBA00022679"/>
    </source>
</evidence>
<evidence type="ECO:0000256" key="1">
    <source>
        <dbReference type="ARBA" id="ARBA00004651"/>
    </source>
</evidence>